<dbReference type="AlphaFoldDB" id="A0A6J4M9I8"/>
<feature type="compositionally biased region" description="Basic and acidic residues" evidence="1">
    <location>
        <begin position="96"/>
        <end position="121"/>
    </location>
</feature>
<feature type="compositionally biased region" description="Basic residues" evidence="1">
    <location>
        <begin position="65"/>
        <end position="80"/>
    </location>
</feature>
<accession>A0A6J4M9I8</accession>
<feature type="compositionally biased region" description="Gly residues" evidence="1">
    <location>
        <begin position="39"/>
        <end position="51"/>
    </location>
</feature>
<protein>
    <submittedName>
        <fullName evidence="2">Uncharacterized protein</fullName>
    </submittedName>
</protein>
<sequence>AALRGRRTRDGRRQAAADARGSGGARRGPGAHQGSRGSHPGGEGGRRGGAAAGPLPVRLLVVRPAARRRGHGADHRRHHPPDRVLGAALGGRRPGRRDDQDALRHPRHPHPDGAADVHDEADGPCQGRASARRGGPSPCRRCRL</sequence>
<feature type="non-terminal residue" evidence="2">
    <location>
        <position position="144"/>
    </location>
</feature>
<evidence type="ECO:0000313" key="2">
    <source>
        <dbReference type="EMBL" id="CAA9353203.1"/>
    </source>
</evidence>
<feature type="region of interest" description="Disordered" evidence="1">
    <location>
        <begin position="1"/>
        <end position="144"/>
    </location>
</feature>
<feature type="compositionally biased region" description="Basic residues" evidence="1">
    <location>
        <begin position="1"/>
        <end position="10"/>
    </location>
</feature>
<gene>
    <name evidence="2" type="ORF">AVDCRST_MAG89-3252</name>
</gene>
<feature type="non-terminal residue" evidence="2">
    <location>
        <position position="1"/>
    </location>
</feature>
<feature type="compositionally biased region" description="Low complexity" evidence="1">
    <location>
        <begin position="132"/>
        <end position="144"/>
    </location>
</feature>
<organism evidence="2">
    <name type="scientific">uncultured Gemmatimonadota bacterium</name>
    <dbReference type="NCBI Taxonomy" id="203437"/>
    <lineage>
        <taxon>Bacteria</taxon>
        <taxon>Pseudomonadati</taxon>
        <taxon>Gemmatimonadota</taxon>
        <taxon>environmental samples</taxon>
    </lineage>
</organism>
<dbReference type="EMBL" id="CADCTV010000677">
    <property type="protein sequence ID" value="CAA9353203.1"/>
    <property type="molecule type" value="Genomic_DNA"/>
</dbReference>
<evidence type="ECO:0000256" key="1">
    <source>
        <dbReference type="SAM" id="MobiDB-lite"/>
    </source>
</evidence>
<reference evidence="2" key="1">
    <citation type="submission" date="2020-02" db="EMBL/GenBank/DDBJ databases">
        <authorList>
            <person name="Meier V. D."/>
        </authorList>
    </citation>
    <scope>NUCLEOTIDE SEQUENCE</scope>
    <source>
        <strain evidence="2">AVDCRST_MAG89</strain>
    </source>
</reference>
<proteinExistence type="predicted"/>
<name>A0A6J4M9I8_9BACT</name>
<feature type="compositionally biased region" description="Low complexity" evidence="1">
    <location>
        <begin position="52"/>
        <end position="64"/>
    </location>
</feature>